<feature type="transmembrane region" description="Helical" evidence="6">
    <location>
        <begin position="168"/>
        <end position="191"/>
    </location>
</feature>
<name>W4R2D7_HALA3</name>
<evidence type="ECO:0000313" key="8">
    <source>
        <dbReference type="Proteomes" id="UP000018896"/>
    </source>
</evidence>
<dbReference type="Pfam" id="PF07690">
    <property type="entry name" value="MFS_1"/>
    <property type="match status" value="1"/>
</dbReference>
<keyword evidence="2" id="KW-1003">Cell membrane</keyword>
<feature type="transmembrane region" description="Helical" evidence="6">
    <location>
        <begin position="256"/>
        <end position="279"/>
    </location>
</feature>
<dbReference type="Proteomes" id="UP000018896">
    <property type="component" value="Unassembled WGS sequence"/>
</dbReference>
<dbReference type="InterPro" id="IPR036259">
    <property type="entry name" value="MFS_trans_sf"/>
</dbReference>
<comment type="subcellular location">
    <subcellularLocation>
        <location evidence="1">Cell membrane</location>
        <topology evidence="1">Multi-pass membrane protein</topology>
    </subcellularLocation>
</comment>
<dbReference type="AlphaFoldDB" id="W4R2D7"/>
<proteinExistence type="predicted"/>
<sequence length="414" mass="45798">MTINSNQLWKQPNFLKLWSSQTLNSLAQILLSVVVMLEVYRLTESVLGAASVFAFMSLSSFISSLIVSRIIDNYSMRKVMHSAGVIRGILVIAIGGFIYIESIIGLILLFLSISMYSFVGAWYQPARFAILPLIIPREQYIKANGTLVMVQQLLMVAGWGLGGVLAAFVWYPIIIAIIAVSFMLSGLLVYFMKIEEKEISVNKNEKRTPAWKEVWRIPVVRGITIMETIEGISNAIWTSALLLAFTTVVLNAGDEWWGFINAGYFVGAILGSFIVTFNAKILENKIGIMIGMSGVSMGLLTILFSLTTIPIIAVLLCILMGPMYQARDICQVAIMQDAIPEKRRAGIMAARSAFLTPWNGIMVLVVGFAADVFSVQVIYLVAGILYFIGSLIAFKQKSLRTYEFKDFEKGNEAG</sequence>
<evidence type="ECO:0000256" key="4">
    <source>
        <dbReference type="ARBA" id="ARBA00022989"/>
    </source>
</evidence>
<dbReference type="GO" id="GO:0005886">
    <property type="term" value="C:plasma membrane"/>
    <property type="evidence" value="ECO:0007669"/>
    <property type="project" value="UniProtKB-SubCell"/>
</dbReference>
<keyword evidence="3 6" id="KW-0812">Transmembrane</keyword>
<keyword evidence="5 6" id="KW-0472">Membrane</keyword>
<evidence type="ECO:0000313" key="7">
    <source>
        <dbReference type="EMBL" id="GAE37714.1"/>
    </source>
</evidence>
<dbReference type="Gene3D" id="1.20.1250.20">
    <property type="entry name" value="MFS general substrate transporter like domains"/>
    <property type="match status" value="1"/>
</dbReference>
<feature type="transmembrane region" description="Helical" evidence="6">
    <location>
        <begin position="79"/>
        <end position="100"/>
    </location>
</feature>
<dbReference type="eggNOG" id="COG2814">
    <property type="taxonomic scope" value="Bacteria"/>
</dbReference>
<organism evidence="7 8">
    <name type="scientific">Halalkalibacter akibai (strain ATCC 43226 / DSM 21942 / CIP 109018 / JCM 9157 / 1139)</name>
    <name type="common">Bacillus akibai</name>
    <dbReference type="NCBI Taxonomy" id="1236973"/>
    <lineage>
        <taxon>Bacteria</taxon>
        <taxon>Bacillati</taxon>
        <taxon>Bacillota</taxon>
        <taxon>Bacilli</taxon>
        <taxon>Bacillales</taxon>
        <taxon>Bacillaceae</taxon>
        <taxon>Halalkalibacter</taxon>
    </lineage>
</organism>
<comment type="caution">
    <text evidence="7">The sequence shown here is derived from an EMBL/GenBank/DDBJ whole genome shotgun (WGS) entry which is preliminary data.</text>
</comment>
<feature type="transmembrane region" description="Helical" evidence="6">
    <location>
        <begin position="231"/>
        <end position="250"/>
    </location>
</feature>
<accession>W4R2D7</accession>
<keyword evidence="4 6" id="KW-1133">Transmembrane helix</keyword>
<protein>
    <recommendedName>
        <fullName evidence="9">MFS transporter</fullName>
    </recommendedName>
</protein>
<evidence type="ECO:0000256" key="3">
    <source>
        <dbReference type="ARBA" id="ARBA00022692"/>
    </source>
</evidence>
<dbReference type="STRING" id="1236973.JCM9157_5033"/>
<dbReference type="SUPFAM" id="SSF103473">
    <property type="entry name" value="MFS general substrate transporter"/>
    <property type="match status" value="1"/>
</dbReference>
<dbReference type="PANTHER" id="PTHR23513">
    <property type="entry name" value="INTEGRAL MEMBRANE EFFLUX PROTEIN-RELATED"/>
    <property type="match status" value="1"/>
</dbReference>
<keyword evidence="8" id="KW-1185">Reference proteome</keyword>
<evidence type="ECO:0000256" key="2">
    <source>
        <dbReference type="ARBA" id="ARBA00022475"/>
    </source>
</evidence>
<dbReference type="RefSeq" id="WP_052013333.1">
    <property type="nucleotide sequence ID" value="NZ_BAUV01000121.1"/>
</dbReference>
<evidence type="ECO:0000256" key="1">
    <source>
        <dbReference type="ARBA" id="ARBA00004651"/>
    </source>
</evidence>
<feature type="transmembrane region" description="Helical" evidence="6">
    <location>
        <begin position="46"/>
        <end position="67"/>
    </location>
</feature>
<dbReference type="GO" id="GO:0022857">
    <property type="term" value="F:transmembrane transporter activity"/>
    <property type="evidence" value="ECO:0007669"/>
    <property type="project" value="InterPro"/>
</dbReference>
<gene>
    <name evidence="7" type="ORF">JCM9157_5033</name>
</gene>
<feature type="transmembrane region" description="Helical" evidence="6">
    <location>
        <begin position="309"/>
        <end position="326"/>
    </location>
</feature>
<dbReference type="PANTHER" id="PTHR23513:SF19">
    <property type="entry name" value="MAJOR FACILITATOR SUPERFAMILY (MFS) PROFILE DOMAIN-CONTAINING PROTEIN"/>
    <property type="match status" value="1"/>
</dbReference>
<dbReference type="InterPro" id="IPR011701">
    <property type="entry name" value="MFS"/>
</dbReference>
<dbReference type="CDD" id="cd06173">
    <property type="entry name" value="MFS_MefA_like"/>
    <property type="match status" value="1"/>
</dbReference>
<evidence type="ECO:0000256" key="5">
    <source>
        <dbReference type="ARBA" id="ARBA00023136"/>
    </source>
</evidence>
<feature type="transmembrane region" description="Helical" evidence="6">
    <location>
        <begin position="376"/>
        <end position="394"/>
    </location>
</feature>
<evidence type="ECO:0008006" key="9">
    <source>
        <dbReference type="Google" id="ProtNLM"/>
    </source>
</evidence>
<dbReference type="EMBL" id="BAUV01000121">
    <property type="protein sequence ID" value="GAE37714.1"/>
    <property type="molecule type" value="Genomic_DNA"/>
</dbReference>
<dbReference type="OrthoDB" id="2351575at2"/>
<evidence type="ECO:0000256" key="6">
    <source>
        <dbReference type="SAM" id="Phobius"/>
    </source>
</evidence>
<reference evidence="7 8" key="1">
    <citation type="journal article" date="2014" name="Genome Announc.">
        <title>Draft Genome Sequences of Three Alkaliphilic Bacillus Strains, Bacillus wakoensis JCM 9140T, Bacillus akibai JCM 9157T, and Bacillus hemicellulosilyticus JCM 9152T.</title>
        <authorList>
            <person name="Yuki M."/>
            <person name="Oshima K."/>
            <person name="Suda W."/>
            <person name="Oshida Y."/>
            <person name="Kitamura K."/>
            <person name="Iida T."/>
            <person name="Hattori M."/>
            <person name="Ohkuma M."/>
        </authorList>
    </citation>
    <scope>NUCLEOTIDE SEQUENCE [LARGE SCALE GENOMIC DNA]</scope>
    <source>
        <strain evidence="7 8">JCM 9157</strain>
    </source>
</reference>